<keyword evidence="4" id="KW-1185">Reference proteome</keyword>
<sequence>MHGNGYGYGSTELLIGLLTLVPILIGFAVLYLVVRWAARDGVGDALKRRDKERGQRTGEGDGPRLP</sequence>
<dbReference type="Proteomes" id="UP000593735">
    <property type="component" value="Chromosome"/>
</dbReference>
<feature type="transmembrane region" description="Helical" evidence="2">
    <location>
        <begin position="13"/>
        <end position="38"/>
    </location>
</feature>
<protein>
    <submittedName>
        <fullName evidence="3">Uncharacterized protein</fullName>
    </submittedName>
</protein>
<feature type="region of interest" description="Disordered" evidence="1">
    <location>
        <begin position="47"/>
        <end position="66"/>
    </location>
</feature>
<dbReference type="KEGG" id="tio:INP52_00040"/>
<dbReference type="AlphaFoldDB" id="A0A7S7RUP6"/>
<keyword evidence="2" id="KW-0812">Transmembrane</keyword>
<dbReference type="EMBL" id="CP063767">
    <property type="protein sequence ID" value="QOY60662.1"/>
    <property type="molecule type" value="Genomic_DNA"/>
</dbReference>
<reference evidence="3 4" key="1">
    <citation type="submission" date="2020-10" db="EMBL/GenBank/DDBJ databases">
        <title>Olsenella immobilis sp.nov., isolated from the mud in a fermentation cellar used for the production of Chinese strong-flavoured liquor.</title>
        <authorList>
            <person name="Lu L."/>
        </authorList>
    </citation>
    <scope>NUCLEOTIDE SEQUENCE [LARGE SCALE GENOMIC DNA]</scope>
    <source>
        <strain evidence="3 4">LZLJ-2</strain>
    </source>
</reference>
<proteinExistence type="predicted"/>
<evidence type="ECO:0000313" key="3">
    <source>
        <dbReference type="EMBL" id="QOY60662.1"/>
    </source>
</evidence>
<keyword evidence="2" id="KW-0472">Membrane</keyword>
<dbReference type="RefSeq" id="WP_194371322.1">
    <property type="nucleotide sequence ID" value="NZ_CP063767.1"/>
</dbReference>
<gene>
    <name evidence="3" type="ORF">INP52_00040</name>
</gene>
<evidence type="ECO:0000256" key="2">
    <source>
        <dbReference type="SAM" id="Phobius"/>
    </source>
</evidence>
<keyword evidence="2" id="KW-1133">Transmembrane helix</keyword>
<organism evidence="3 4">
    <name type="scientific">Thermophilibacter immobilis</name>
    <dbReference type="NCBI Taxonomy" id="2779519"/>
    <lineage>
        <taxon>Bacteria</taxon>
        <taxon>Bacillati</taxon>
        <taxon>Actinomycetota</taxon>
        <taxon>Coriobacteriia</taxon>
        <taxon>Coriobacteriales</taxon>
        <taxon>Atopobiaceae</taxon>
        <taxon>Thermophilibacter</taxon>
    </lineage>
</organism>
<name>A0A7S7RUP6_9ACTN</name>
<accession>A0A7S7RUP6</accession>
<evidence type="ECO:0000313" key="4">
    <source>
        <dbReference type="Proteomes" id="UP000593735"/>
    </source>
</evidence>
<evidence type="ECO:0000256" key="1">
    <source>
        <dbReference type="SAM" id="MobiDB-lite"/>
    </source>
</evidence>